<reference evidence="1 2" key="1">
    <citation type="submission" date="2018-07" db="EMBL/GenBank/DDBJ databases">
        <title>Halioglobus sp. genome submission.</title>
        <authorList>
            <person name="Ye M.-Q."/>
            <person name="Du Z.-J."/>
        </authorList>
    </citation>
    <scope>NUCLEOTIDE SEQUENCE [LARGE SCALE GENOMIC DNA]</scope>
    <source>
        <strain evidence="1 2">U0301</strain>
    </source>
</reference>
<sequence length="379" mass="42939">MNIQSSLHLLEGMHYELAHDSMREPYIRVTVEEKKMLFKLRGEEFKRFFSYHYIRVNSNSPDAKLIKNTFAYLEGRAIYEGDLVDPDVRLVGDTDLLEIDLCDRSYQVVQVTSDGFVICQPEGHLLRRHGQQALPRPVLMTREEITEAMAEFKAILNVSDDQFVLVMGVVLMGFHPDGPYPVLFVQGEHGSAKGSLCEAIKSVVDPNMTPHTALPANAPDLLIQAASNRVLSFDNLSEYTFNKKHSDLFAQMATGVGLRRRQLYTDDGECVFNISRMILMNGIDDVVTQSDLGSRTVGLQLRPVEENGRISKREFKRRLNAVRPRMFSAVVNVLVEILRNYDTTEVQSSARMFDMIQWVTAGESAMGWEAGTYQRDPAH</sequence>
<keyword evidence="2" id="KW-1185">Reference proteome</keyword>
<dbReference type="AlphaFoldDB" id="A0A3L7DW27"/>
<evidence type="ECO:0000313" key="1">
    <source>
        <dbReference type="EMBL" id="RLQ20151.1"/>
    </source>
</evidence>
<dbReference type="OrthoDB" id="784829at2"/>
<evidence type="ECO:0000313" key="2">
    <source>
        <dbReference type="Proteomes" id="UP000265509"/>
    </source>
</evidence>
<dbReference type="Proteomes" id="UP000265509">
    <property type="component" value="Unassembled WGS sequence"/>
</dbReference>
<comment type="caution">
    <text evidence="1">The sequence shown here is derived from an EMBL/GenBank/DDBJ whole genome shotgun (WGS) entry which is preliminary data.</text>
</comment>
<accession>A0A3L7DW27</accession>
<protein>
    <submittedName>
        <fullName evidence="1">Uncharacterized protein</fullName>
    </submittedName>
</protein>
<name>A0A3L7DW27_9GAMM</name>
<organism evidence="1 2">
    <name type="scientific">Seongchinamella sediminis</name>
    <dbReference type="NCBI Taxonomy" id="2283635"/>
    <lineage>
        <taxon>Bacteria</taxon>
        <taxon>Pseudomonadati</taxon>
        <taxon>Pseudomonadota</taxon>
        <taxon>Gammaproteobacteria</taxon>
        <taxon>Cellvibrionales</taxon>
        <taxon>Halieaceae</taxon>
        <taxon>Seongchinamella</taxon>
    </lineage>
</organism>
<gene>
    <name evidence="1" type="ORF">DWB85_19235</name>
</gene>
<dbReference type="EMBL" id="QRAN01000052">
    <property type="protein sequence ID" value="RLQ20151.1"/>
    <property type="molecule type" value="Genomic_DNA"/>
</dbReference>
<dbReference type="RefSeq" id="WP_117957688.1">
    <property type="nucleotide sequence ID" value="NZ_QRAN01000052.1"/>
</dbReference>
<proteinExistence type="predicted"/>